<dbReference type="PANTHER" id="PTHR11629">
    <property type="entry name" value="VACUOLAR PROTON ATPASES"/>
    <property type="match status" value="1"/>
</dbReference>
<organism evidence="9">
    <name type="scientific">bioreactor metagenome</name>
    <dbReference type="NCBI Taxonomy" id="1076179"/>
    <lineage>
        <taxon>unclassified sequences</taxon>
        <taxon>metagenomes</taxon>
        <taxon>ecological metagenomes</taxon>
    </lineage>
</organism>
<dbReference type="GO" id="GO:0007035">
    <property type="term" value="P:vacuolar acidification"/>
    <property type="evidence" value="ECO:0007669"/>
    <property type="project" value="TreeGrafter"/>
</dbReference>
<evidence type="ECO:0000256" key="7">
    <source>
        <dbReference type="ARBA" id="ARBA00023136"/>
    </source>
</evidence>
<comment type="caution">
    <text evidence="9">The sequence shown here is derived from an EMBL/GenBank/DDBJ whole genome shotgun (WGS) entry which is preliminary data.</text>
</comment>
<feature type="transmembrane region" description="Helical" evidence="8">
    <location>
        <begin position="45"/>
        <end position="70"/>
    </location>
</feature>
<protein>
    <recommendedName>
        <fullName evidence="10">V-type ATP synthase subunit I</fullName>
    </recommendedName>
</protein>
<comment type="subcellular location">
    <subcellularLocation>
        <location evidence="1">Membrane</location>
        <topology evidence="1">Multi-pass membrane protein</topology>
    </subcellularLocation>
</comment>
<dbReference type="GO" id="GO:0016471">
    <property type="term" value="C:vacuolar proton-transporting V-type ATPase complex"/>
    <property type="evidence" value="ECO:0007669"/>
    <property type="project" value="TreeGrafter"/>
</dbReference>
<dbReference type="Pfam" id="PF01496">
    <property type="entry name" value="V_ATPase_I"/>
    <property type="match status" value="1"/>
</dbReference>
<reference evidence="9" key="1">
    <citation type="submission" date="2019-08" db="EMBL/GenBank/DDBJ databases">
        <authorList>
            <person name="Kucharzyk K."/>
            <person name="Murdoch R.W."/>
            <person name="Higgins S."/>
            <person name="Loffler F."/>
        </authorList>
    </citation>
    <scope>NUCLEOTIDE SEQUENCE</scope>
</reference>
<dbReference type="InterPro" id="IPR002490">
    <property type="entry name" value="V-ATPase_116kDa_su"/>
</dbReference>
<dbReference type="EMBL" id="VSSQ01088036">
    <property type="protein sequence ID" value="MPN34806.1"/>
    <property type="molecule type" value="Genomic_DNA"/>
</dbReference>
<proteinExistence type="inferred from homology"/>
<evidence type="ECO:0000256" key="6">
    <source>
        <dbReference type="ARBA" id="ARBA00023065"/>
    </source>
</evidence>
<dbReference type="GO" id="GO:0033179">
    <property type="term" value="C:proton-transporting V-type ATPase, V0 domain"/>
    <property type="evidence" value="ECO:0007669"/>
    <property type="project" value="InterPro"/>
</dbReference>
<sequence>MIAGLLSLYNISSYVSDLLSYSRLFALGLATGVIAAVINTIAQMLIGAGPIGVAAAVVVLIGGHIFNIWINVLGSFVHTCRLQYIEFFGKFYEAGGKAFVPLAIRTKYMDVTK</sequence>
<dbReference type="AlphaFoldDB" id="A0A645H8H6"/>
<evidence type="ECO:0000313" key="9">
    <source>
        <dbReference type="EMBL" id="MPN34806.1"/>
    </source>
</evidence>
<accession>A0A645H8H6</accession>
<feature type="transmembrane region" description="Helical" evidence="8">
    <location>
        <begin position="20"/>
        <end position="38"/>
    </location>
</feature>
<gene>
    <name evidence="9" type="ORF">SDC9_182300</name>
</gene>
<keyword evidence="6" id="KW-0406">Ion transport</keyword>
<keyword evidence="4 8" id="KW-0812">Transmembrane</keyword>
<dbReference type="GO" id="GO:0046961">
    <property type="term" value="F:proton-transporting ATPase activity, rotational mechanism"/>
    <property type="evidence" value="ECO:0007669"/>
    <property type="project" value="InterPro"/>
</dbReference>
<dbReference type="GO" id="GO:0051117">
    <property type="term" value="F:ATPase binding"/>
    <property type="evidence" value="ECO:0007669"/>
    <property type="project" value="TreeGrafter"/>
</dbReference>
<dbReference type="PANTHER" id="PTHR11629:SF63">
    <property type="entry name" value="V-TYPE PROTON ATPASE SUBUNIT A"/>
    <property type="match status" value="1"/>
</dbReference>
<evidence type="ECO:0000256" key="4">
    <source>
        <dbReference type="ARBA" id="ARBA00022692"/>
    </source>
</evidence>
<keyword evidence="5 8" id="KW-1133">Transmembrane helix</keyword>
<name>A0A645H8H6_9ZZZZ</name>
<evidence type="ECO:0000256" key="8">
    <source>
        <dbReference type="SAM" id="Phobius"/>
    </source>
</evidence>
<evidence type="ECO:0000256" key="1">
    <source>
        <dbReference type="ARBA" id="ARBA00004141"/>
    </source>
</evidence>
<comment type="similarity">
    <text evidence="2">Belongs to the V-ATPase 116 kDa subunit family.</text>
</comment>
<evidence type="ECO:0000256" key="3">
    <source>
        <dbReference type="ARBA" id="ARBA00022448"/>
    </source>
</evidence>
<evidence type="ECO:0008006" key="10">
    <source>
        <dbReference type="Google" id="ProtNLM"/>
    </source>
</evidence>
<evidence type="ECO:0000256" key="2">
    <source>
        <dbReference type="ARBA" id="ARBA00009904"/>
    </source>
</evidence>
<evidence type="ECO:0000256" key="5">
    <source>
        <dbReference type="ARBA" id="ARBA00022989"/>
    </source>
</evidence>
<keyword evidence="7 8" id="KW-0472">Membrane</keyword>
<keyword evidence="3" id="KW-0813">Transport</keyword>